<proteinExistence type="inferred from homology"/>
<evidence type="ECO:0000256" key="2">
    <source>
        <dbReference type="ARBA" id="ARBA00008892"/>
    </source>
</evidence>
<accession>A0A7D7JT55</accession>
<sequence length="48" mass="5740">MPQTMPFYYLHLLTFGFLTLGLMTFMMSKYILPSVLKLYLARLMMMKL</sequence>
<dbReference type="InterPro" id="IPR009230">
    <property type="entry name" value="ATP_synth_su8_fun"/>
</dbReference>
<evidence type="ECO:0000256" key="6">
    <source>
        <dbReference type="RuleBase" id="RU368038"/>
    </source>
</evidence>
<dbReference type="GO" id="GO:0045259">
    <property type="term" value="C:proton-transporting ATP synthase complex"/>
    <property type="evidence" value="ECO:0007669"/>
    <property type="project" value="UniProtKB-KW"/>
</dbReference>
<keyword evidence="6" id="KW-0813">Transport</keyword>
<dbReference type="RefSeq" id="YP_009919795.1">
    <property type="nucleotide sequence ID" value="NC_050343.1"/>
</dbReference>
<keyword evidence="6 8" id="KW-0496">Mitochondrion</keyword>
<evidence type="ECO:0000313" key="8">
    <source>
        <dbReference type="EMBL" id="QMQ98518.1"/>
    </source>
</evidence>
<keyword evidence="4 6" id="KW-1133">Transmembrane helix</keyword>
<evidence type="ECO:0000256" key="5">
    <source>
        <dbReference type="ARBA" id="ARBA00023136"/>
    </source>
</evidence>
<protein>
    <recommendedName>
        <fullName evidence="6">ATP synthase protein 8</fullName>
    </recommendedName>
</protein>
<reference evidence="8" key="1">
    <citation type="submission" date="2020-05" db="EMBL/GenBank/DDBJ databases">
        <title>Do Metschnikowia yeast have the strangest mitochondrial genomes of all fungi?</title>
        <authorList>
            <person name="Lee D.K."/>
            <person name="Hsiang T."/>
            <person name="Lachance M.-A."/>
            <person name="Smith D.R."/>
        </authorList>
    </citation>
    <scope>NUCLEOTIDE SEQUENCE</scope>
    <source>
        <strain evidence="7">UWOPS 92-207.1</strain>
        <strain evidence="8">UWOPS 92-210.1</strain>
    </source>
</reference>
<dbReference type="EMBL" id="MT442068">
    <property type="protein sequence ID" value="QMQ98518.1"/>
    <property type="molecule type" value="Genomic_DNA"/>
</dbReference>
<comment type="subunit">
    <text evidence="6">F-type ATPases have 2 components, CF(1) - the catalytic core - and CF(0) - the membrane proton channel.</text>
</comment>
<dbReference type="AlphaFoldDB" id="A0A7D7JT55"/>
<organism evidence="8">
    <name type="scientific">Metschnikowia agaves</name>
    <dbReference type="NCBI Taxonomy" id="56417"/>
    <lineage>
        <taxon>Eukaryota</taxon>
        <taxon>Fungi</taxon>
        <taxon>Dikarya</taxon>
        <taxon>Ascomycota</taxon>
        <taxon>Saccharomycotina</taxon>
        <taxon>Pichiomycetes</taxon>
        <taxon>Metschnikowiaceae</taxon>
        <taxon>Metschnikowia</taxon>
    </lineage>
</organism>
<feature type="transmembrane region" description="Helical" evidence="6">
    <location>
        <begin position="12"/>
        <end position="40"/>
    </location>
</feature>
<keyword evidence="6" id="KW-0375">Hydrogen ion transport</keyword>
<comment type="similarity">
    <text evidence="2 6">Belongs to the ATPase protein 8 family.</text>
</comment>
<evidence type="ECO:0000256" key="4">
    <source>
        <dbReference type="ARBA" id="ARBA00022989"/>
    </source>
</evidence>
<keyword evidence="5 6" id="KW-0472">Membrane</keyword>
<dbReference type="GO" id="GO:0015078">
    <property type="term" value="F:proton transmembrane transporter activity"/>
    <property type="evidence" value="ECO:0007669"/>
    <property type="project" value="UniProtKB-UniRule"/>
</dbReference>
<comment type="subcellular location">
    <subcellularLocation>
        <location evidence="1">Membrane</location>
        <topology evidence="1">Single-pass membrane protein</topology>
    </subcellularLocation>
    <subcellularLocation>
        <location evidence="6">Mitochondrion inner membrane</location>
        <topology evidence="6">Single-pass membrane protein</topology>
    </subcellularLocation>
</comment>
<name>A0A7D7JT55_9ASCO</name>
<geneLocation type="mitochondrion" evidence="8"/>
<dbReference type="GeneID" id="58907324"/>
<comment type="function">
    <text evidence="6">Mitochondrial membrane ATP synthase (F(1)F(0) ATP synthase or Complex V) produces ATP from ADP in the presence of a proton gradient across the membrane which is generated by electron transport complexes of the respiratory chain. F-type ATPases consist of two structural domains, F(1) - containing the extramembraneous catalytic core and F(0) - containing the membrane proton channel, linked together by a central stalk and a peripheral stalk. During catalysis, ATP synthesis in the catalytic domain of F(1) is coupled via a rotary mechanism of the central stalk subunits to proton translocation. Part of the complex F(0) domain. Minor subunit located with subunit a in the membrane.</text>
</comment>
<keyword evidence="3 6" id="KW-0812">Transmembrane</keyword>
<evidence type="ECO:0000313" key="7">
    <source>
        <dbReference type="EMBL" id="QMQ98504.1"/>
    </source>
</evidence>
<dbReference type="EMBL" id="MT442067">
    <property type="protein sequence ID" value="QMQ98504.1"/>
    <property type="molecule type" value="Genomic_DNA"/>
</dbReference>
<dbReference type="Pfam" id="PF05933">
    <property type="entry name" value="Fun_ATP-synt_8"/>
    <property type="match status" value="1"/>
</dbReference>
<dbReference type="GO" id="GO:0015986">
    <property type="term" value="P:proton motive force-driven ATP synthesis"/>
    <property type="evidence" value="ECO:0007669"/>
    <property type="project" value="UniProtKB-UniRule"/>
</dbReference>
<evidence type="ECO:0000256" key="1">
    <source>
        <dbReference type="ARBA" id="ARBA00004167"/>
    </source>
</evidence>
<evidence type="ECO:0000256" key="3">
    <source>
        <dbReference type="ARBA" id="ARBA00022692"/>
    </source>
</evidence>
<gene>
    <name evidence="8" type="primary">atp8</name>
</gene>
<keyword evidence="6" id="KW-0406">Ion transport</keyword>
<dbReference type="GO" id="GO:0005743">
    <property type="term" value="C:mitochondrial inner membrane"/>
    <property type="evidence" value="ECO:0007669"/>
    <property type="project" value="UniProtKB-SubCell"/>
</dbReference>
<keyword evidence="6" id="KW-0138">CF(0)</keyword>
<keyword evidence="6" id="KW-0066">ATP synthesis</keyword>